<dbReference type="SUPFAM" id="SSF52540">
    <property type="entry name" value="P-loop containing nucleoside triphosphate hydrolases"/>
    <property type="match status" value="1"/>
</dbReference>
<dbReference type="Gene3D" id="1.25.40.10">
    <property type="entry name" value="Tetratricopeptide repeat domain"/>
    <property type="match status" value="2"/>
</dbReference>
<evidence type="ECO:0000313" key="4">
    <source>
        <dbReference type="Proteomes" id="UP000662873"/>
    </source>
</evidence>
<sequence>MKNGARKRADGAGLPSESGNSRAESGEKEADAFEPWRVRLFGEFRAERHGRKATFGLKKAANLLAHLVFHLGETVSKERLVESFWPDSDSEKGRHSLRMAASSLRSALAAPDWNPEVHLPSTRDTLEASSCGFVTDVQEFRAHLAAANSIEDPSSKACHLRAATGLYVGPLLDGFAEEWIYPQSLPLEESFAQAACELILIQAQEGDLAGAAGLGKRAIALCPTREDLHVALMRAYALAGETSMAIQQYEELERMVDETWGEEPGKAAREVLESLPRTAIAHVRADTIAPESPSPGFASKPPTRRAAFFGREAELGLVRQQLSSEDGFRLITLIGLGGFGKTRIAEEARIESFDSFERRSWMVSLLGCRNEDEVQEALMAPFEGLPQRVSDPVQVVGARIGSQPGLLVIDNCEQVLREASAVVEALLANCPKLRILATSRVPFGLPYELAVPVGGLPVPSEGTDLETLLDSPIVRLLANAAQCVRPGFAVTPDNARGVQALCAMLEGIPLAVELAAAQLGTLSPAELVGAIGRRTDLADNDRRIESRHRHLRSVLEWSVHQLPAEEQKALAKLSVCRGSFKRDLAEAILGSRSDKALNHLSSSSLVSWSERSDTLRFCLLETVRELGQRLLEKDAKAKKDACAALVRWATHLTEGIHQVESHSEASLWAELVSTETVNVLAALQACVDGVVEPEEAWKLAFPLVQLCEYRGWAQPWIRAIESLLEATRERLSQATLSQAHATLRLLYYNLRDIRNAHRHITSAVRAADEDGSPLLRGRCRSSFSVTASLLGQFEEAQRAATEAMELLLVAGEPVSAARSALFYGWVVFDRGDEVESEPFFRRALELGESSGDTETIGSSLLGLACSVGHRSHPDAQPIFDRALEQMQELGKPGQLGHSYFYRSLIDYRHGRLRAAMENFAESVMAFTGAGIALGQTPLTIGGTILAALGRYDDAALCWGRAEALRESHGMTMFPTQQRDFDREFPKVQNALSEEGLRRSMRAARSATDEEIREMICRAVRAVRA</sequence>
<dbReference type="PANTHER" id="PTHR47691">
    <property type="entry name" value="REGULATOR-RELATED"/>
    <property type="match status" value="1"/>
</dbReference>
<dbReference type="SMART" id="SM01043">
    <property type="entry name" value="BTAD"/>
    <property type="match status" value="1"/>
</dbReference>
<organism evidence="3 4">
    <name type="scientific">Candidatus Nitrosymbiomonas proteolyticus</name>
    <dbReference type="NCBI Taxonomy" id="2608984"/>
    <lineage>
        <taxon>Bacteria</taxon>
        <taxon>Bacillati</taxon>
        <taxon>Armatimonadota</taxon>
        <taxon>Armatimonadota incertae sedis</taxon>
        <taxon>Candidatus Nitrosymbiomonas</taxon>
    </lineage>
</organism>
<dbReference type="KEGG" id="npy:NPRO_24230"/>
<dbReference type="Proteomes" id="UP000662873">
    <property type="component" value="Chromosome"/>
</dbReference>
<evidence type="ECO:0000256" key="1">
    <source>
        <dbReference type="SAM" id="MobiDB-lite"/>
    </source>
</evidence>
<feature type="region of interest" description="Disordered" evidence="1">
    <location>
        <begin position="1"/>
        <end position="30"/>
    </location>
</feature>
<dbReference type="SUPFAM" id="SSF46894">
    <property type="entry name" value="C-terminal effector domain of the bipartite response regulators"/>
    <property type="match status" value="1"/>
</dbReference>
<dbReference type="Gene3D" id="3.40.50.300">
    <property type="entry name" value="P-loop containing nucleotide triphosphate hydrolases"/>
    <property type="match status" value="1"/>
</dbReference>
<dbReference type="InterPro" id="IPR005158">
    <property type="entry name" value="BTAD"/>
</dbReference>
<dbReference type="InterPro" id="IPR011990">
    <property type="entry name" value="TPR-like_helical_dom_sf"/>
</dbReference>
<dbReference type="InterPro" id="IPR016032">
    <property type="entry name" value="Sig_transdc_resp-reg_C-effctor"/>
</dbReference>
<dbReference type="EMBL" id="AP021858">
    <property type="protein sequence ID" value="BBO24828.1"/>
    <property type="molecule type" value="Genomic_DNA"/>
</dbReference>
<gene>
    <name evidence="3" type="ORF">NPRO_24230</name>
</gene>
<name>A0A809RDW1_9BACT</name>
<accession>A0A809RDW1</accession>
<dbReference type="PANTHER" id="PTHR47691:SF3">
    <property type="entry name" value="HTH-TYPE TRANSCRIPTIONAL REGULATOR RV0890C-RELATED"/>
    <property type="match status" value="1"/>
</dbReference>
<dbReference type="Gene3D" id="1.10.10.10">
    <property type="entry name" value="Winged helix-like DNA-binding domain superfamily/Winged helix DNA-binding domain"/>
    <property type="match status" value="1"/>
</dbReference>
<dbReference type="InterPro" id="IPR036388">
    <property type="entry name" value="WH-like_DNA-bd_sf"/>
</dbReference>
<feature type="domain" description="Bacterial transcriptional activator" evidence="2">
    <location>
        <begin position="135"/>
        <end position="276"/>
    </location>
</feature>
<dbReference type="InterPro" id="IPR027417">
    <property type="entry name" value="P-loop_NTPase"/>
</dbReference>
<dbReference type="Pfam" id="PF03704">
    <property type="entry name" value="BTAD"/>
    <property type="match status" value="1"/>
</dbReference>
<dbReference type="AlphaFoldDB" id="A0A809RDW1"/>
<proteinExistence type="predicted"/>
<dbReference type="GO" id="GO:0003677">
    <property type="term" value="F:DNA binding"/>
    <property type="evidence" value="ECO:0007669"/>
    <property type="project" value="InterPro"/>
</dbReference>
<reference evidence="3" key="1">
    <citation type="journal article" name="DNA Res.">
        <title>The physiological potential of anammox bacteria as revealed by their core genome structure.</title>
        <authorList>
            <person name="Okubo T."/>
            <person name="Toyoda A."/>
            <person name="Fukuhara K."/>
            <person name="Uchiyama I."/>
            <person name="Harigaya Y."/>
            <person name="Kuroiwa M."/>
            <person name="Suzuki T."/>
            <person name="Murakami Y."/>
            <person name="Suwa Y."/>
            <person name="Takami H."/>
        </authorList>
    </citation>
    <scope>NUCLEOTIDE SEQUENCE</scope>
    <source>
        <strain evidence="3">317325-2</strain>
    </source>
</reference>
<evidence type="ECO:0000259" key="2">
    <source>
        <dbReference type="SMART" id="SM01043"/>
    </source>
</evidence>
<protein>
    <recommendedName>
        <fullName evidence="2">Bacterial transcriptional activator domain-containing protein</fullName>
    </recommendedName>
</protein>
<evidence type="ECO:0000313" key="3">
    <source>
        <dbReference type="EMBL" id="BBO24828.1"/>
    </source>
</evidence>
<dbReference type="SUPFAM" id="SSF48452">
    <property type="entry name" value="TPR-like"/>
    <property type="match status" value="3"/>
</dbReference>
<dbReference type="GO" id="GO:0006355">
    <property type="term" value="P:regulation of DNA-templated transcription"/>
    <property type="evidence" value="ECO:0007669"/>
    <property type="project" value="InterPro"/>
</dbReference>